<protein>
    <submittedName>
        <fullName evidence="1">Uncharacterized protein</fullName>
    </submittedName>
</protein>
<evidence type="ECO:0000313" key="1">
    <source>
        <dbReference type="EMBL" id="USG65366.1"/>
    </source>
</evidence>
<gene>
    <name evidence="1" type="ORF">NDK47_25205</name>
</gene>
<organism evidence="1 2">
    <name type="scientific">Brevibacillus ruminantium</name>
    <dbReference type="NCBI Taxonomy" id="2950604"/>
    <lineage>
        <taxon>Bacteria</taxon>
        <taxon>Bacillati</taxon>
        <taxon>Bacillota</taxon>
        <taxon>Bacilli</taxon>
        <taxon>Bacillales</taxon>
        <taxon>Paenibacillaceae</taxon>
        <taxon>Brevibacillus</taxon>
    </lineage>
</organism>
<dbReference type="Proteomes" id="UP001056500">
    <property type="component" value="Chromosome"/>
</dbReference>
<accession>A0ABY4WL39</accession>
<sequence>MANRMNAQSELDYVSNLSIETVWMVYPNNEEVERSYPEGLDGMSTAFHVRHDVYYEKLRNDDLPLFDGTIPSVQVFESVGELGTSFTARWSLRGNVGFQTKRHRASFLKKLETKVRHLMCFDVMECDFSLKETIGQLLQLYIDDVLKEENLLNQPVTDKRYDWWLVSADDPPLLTTLSSH</sequence>
<dbReference type="RefSeq" id="WP_251872457.1">
    <property type="nucleotide sequence ID" value="NZ_CP098755.1"/>
</dbReference>
<name>A0ABY4WL39_9BACL</name>
<dbReference type="EMBL" id="CP098755">
    <property type="protein sequence ID" value="USG65366.1"/>
    <property type="molecule type" value="Genomic_DNA"/>
</dbReference>
<proteinExistence type="predicted"/>
<keyword evidence="2" id="KW-1185">Reference proteome</keyword>
<evidence type="ECO:0000313" key="2">
    <source>
        <dbReference type="Proteomes" id="UP001056500"/>
    </source>
</evidence>
<reference evidence="1" key="1">
    <citation type="submission" date="2022-06" db="EMBL/GenBank/DDBJ databases">
        <title>Genome sequencing of Brevibacillus sp. BB3-R1.</title>
        <authorList>
            <person name="Heo J."/>
            <person name="Lee D."/>
            <person name="Won M."/>
            <person name="Han B.-H."/>
            <person name="Hong S.-B."/>
            <person name="Kwon S.-W."/>
        </authorList>
    </citation>
    <scope>NUCLEOTIDE SEQUENCE</scope>
    <source>
        <strain evidence="1">BB3-R1</strain>
    </source>
</reference>